<keyword evidence="1" id="KW-0479">Metal-binding</keyword>
<keyword evidence="2" id="KW-0539">Nucleus</keyword>
<evidence type="ECO:0000313" key="5">
    <source>
        <dbReference type="EMBL" id="KAG7531211.1"/>
    </source>
</evidence>
<dbReference type="GO" id="GO:0000981">
    <property type="term" value="F:DNA-binding transcription factor activity, RNA polymerase II-specific"/>
    <property type="evidence" value="ECO:0007669"/>
    <property type="project" value="InterPro"/>
</dbReference>
<comment type="caution">
    <text evidence="5">The sequence shown here is derived from an EMBL/GenBank/DDBJ whole genome shotgun (WGS) entry which is preliminary data.</text>
</comment>
<dbReference type="Proteomes" id="UP000812966">
    <property type="component" value="Unassembled WGS sequence"/>
</dbReference>
<dbReference type="InterPro" id="IPR007219">
    <property type="entry name" value="XnlR_reg_dom"/>
</dbReference>
<dbReference type="PANTHER" id="PTHR46910:SF38">
    <property type="entry name" value="ZN(2)-C6 FUNGAL-TYPE DOMAIN-CONTAINING PROTEIN"/>
    <property type="match status" value="1"/>
</dbReference>
<sequence length="726" mass="81742">MSKQKESGPIRIQRACDECRREIRCDGYQDKKRQVCTHCRDFELACNYLGSAAIKRTTPAGYTEALEKQIKLLSAEFQRLHPDLDLSHVVGPKLDRRSFDKQAFASRIKQIERSSTAAAHTPGNSKHASLPDIAISTNDDATPEDMVMPWESHSGGSEQDMSDQEEDALALEDDEKLMVEISHLDQIEGDPYRYLGRSSLPRLAIIGMARTAQNGVTQTRQRRNPAYWSATPWQRSVSHICVHPLDHSTWPPLDLAPRLLRAYFQNHNSLLPILAETSFIRDYEADRWKYDSTFARVCLMVFALSSIVVKDDERVLWSSANSSGHDRHHSAGWSYAGEAVRMGRGSSDIARLEDIQFEALMTSFLAQNGDTSAAWQHVGTGLRYAVDLGVHVRAAFIRFRNPVLFELHTRVFWVLTFWDRILSPFFGRPLVLSQNDFDVDRPTEIDDIYWRPLSLGQQPEAVISDIVGFNVLLDVTEVLASLQEKGKNLTAPGHRSASRAGQQAVYQAYDGLVARCYDRLAEIQGRLPSHLLWDEDPTSPWFLQRCSIHGIISYAQISIDSPYPDYTKHHEWAARPELRRRAVQAAMRGVDISLKQAQGEKINHLTWVPLTAFSCLLAAQIQSNMSGPIQDRERDGLDEAVDKCLDAFTMARRWCAGWGKIRDLFQGFTAAFRDSQAGPSNVSASSSTATIPPVYPSHHLADDPEMAFLLELAAFSNPTSFLQTEL</sequence>
<dbReference type="GO" id="GO:0006351">
    <property type="term" value="P:DNA-templated transcription"/>
    <property type="evidence" value="ECO:0007669"/>
    <property type="project" value="InterPro"/>
</dbReference>
<dbReference type="SUPFAM" id="SSF57701">
    <property type="entry name" value="Zn2/Cys6 DNA-binding domain"/>
    <property type="match status" value="1"/>
</dbReference>
<dbReference type="Pfam" id="PF04082">
    <property type="entry name" value="Fungal_trans"/>
    <property type="match status" value="1"/>
</dbReference>
<dbReference type="PANTHER" id="PTHR46910">
    <property type="entry name" value="TRANSCRIPTION FACTOR PDR1"/>
    <property type="match status" value="1"/>
</dbReference>
<dbReference type="GO" id="GO:0003677">
    <property type="term" value="F:DNA binding"/>
    <property type="evidence" value="ECO:0007669"/>
    <property type="project" value="InterPro"/>
</dbReference>
<feature type="domain" description="Xylanolytic transcriptional activator regulatory" evidence="4">
    <location>
        <begin position="374"/>
        <end position="448"/>
    </location>
</feature>
<protein>
    <recommendedName>
        <fullName evidence="4">Xylanolytic transcriptional activator regulatory domain-containing protein</fullName>
    </recommendedName>
</protein>
<dbReference type="InterPro" id="IPR036864">
    <property type="entry name" value="Zn2-C6_fun-type_DNA-bd_sf"/>
</dbReference>
<dbReference type="AlphaFoldDB" id="A0A8K0NP57"/>
<evidence type="ECO:0000259" key="4">
    <source>
        <dbReference type="SMART" id="SM00906"/>
    </source>
</evidence>
<organism evidence="5 6">
    <name type="scientific">Filobasidium floriforme</name>
    <dbReference type="NCBI Taxonomy" id="5210"/>
    <lineage>
        <taxon>Eukaryota</taxon>
        <taxon>Fungi</taxon>
        <taxon>Dikarya</taxon>
        <taxon>Basidiomycota</taxon>
        <taxon>Agaricomycotina</taxon>
        <taxon>Tremellomycetes</taxon>
        <taxon>Filobasidiales</taxon>
        <taxon>Filobasidiaceae</taxon>
        <taxon>Filobasidium</taxon>
    </lineage>
</organism>
<dbReference type="SMART" id="SM00906">
    <property type="entry name" value="Fungal_trans"/>
    <property type="match status" value="1"/>
</dbReference>
<keyword evidence="6" id="KW-1185">Reference proteome</keyword>
<dbReference type="InterPro" id="IPR050987">
    <property type="entry name" value="AtrR-like"/>
</dbReference>
<evidence type="ECO:0000256" key="3">
    <source>
        <dbReference type="SAM" id="MobiDB-lite"/>
    </source>
</evidence>
<dbReference type="CDD" id="cd00067">
    <property type="entry name" value="GAL4"/>
    <property type="match status" value="1"/>
</dbReference>
<feature type="region of interest" description="Disordered" evidence="3">
    <location>
        <begin position="111"/>
        <end position="162"/>
    </location>
</feature>
<dbReference type="InterPro" id="IPR001138">
    <property type="entry name" value="Zn2Cys6_DnaBD"/>
</dbReference>
<dbReference type="Gene3D" id="4.10.240.10">
    <property type="entry name" value="Zn(2)-C6 fungal-type DNA-binding domain"/>
    <property type="match status" value="1"/>
</dbReference>
<dbReference type="GO" id="GO:0008270">
    <property type="term" value="F:zinc ion binding"/>
    <property type="evidence" value="ECO:0007669"/>
    <property type="project" value="InterPro"/>
</dbReference>
<name>A0A8K0NP57_9TREE</name>
<dbReference type="EMBL" id="JABELV010000097">
    <property type="protein sequence ID" value="KAG7531211.1"/>
    <property type="molecule type" value="Genomic_DNA"/>
</dbReference>
<evidence type="ECO:0000256" key="2">
    <source>
        <dbReference type="ARBA" id="ARBA00023242"/>
    </source>
</evidence>
<evidence type="ECO:0000313" key="6">
    <source>
        <dbReference type="Proteomes" id="UP000812966"/>
    </source>
</evidence>
<reference evidence="5" key="1">
    <citation type="submission" date="2020-04" db="EMBL/GenBank/DDBJ databases">
        <title>Analysis of mating type loci in Filobasidium floriforme.</title>
        <authorList>
            <person name="Nowrousian M."/>
        </authorList>
    </citation>
    <scope>NUCLEOTIDE SEQUENCE</scope>
    <source>
        <strain evidence="5">CBS 6242</strain>
    </source>
</reference>
<gene>
    <name evidence="5" type="ORF">FFLO_04515</name>
</gene>
<accession>A0A8K0NP57</accession>
<feature type="compositionally biased region" description="Polar residues" evidence="3">
    <location>
        <begin position="113"/>
        <end position="127"/>
    </location>
</feature>
<proteinExistence type="predicted"/>
<dbReference type="CDD" id="cd12148">
    <property type="entry name" value="fungal_TF_MHR"/>
    <property type="match status" value="1"/>
</dbReference>
<evidence type="ECO:0000256" key="1">
    <source>
        <dbReference type="ARBA" id="ARBA00022723"/>
    </source>
</evidence>